<dbReference type="OrthoDB" id="2305560at2759"/>
<sequence>MFSIPVEIFRQVFEHFLKDKHSLFSCLLVNKTWCEIIVSILWSEPFQVIKGPSATLITTYLSCLNVNEREILIKSGIDLSNLFKRKPSFEYASFLRHLKYVDFYESSSAWLPDSNKDSTKIFTVTRELCKLFIKCSKILSLNINLELLPHPPDNADYMLIPCFPNAETSLLQLQEFNCCGTYDKKEIFIALSQLCRNLTSLSIDYYLDDIIKTSAPTKLAQLIKSQQSLQKFKIQTYYRSLSKIIPALESQQKTLREIEFRGINFEDEVTFAPLIACKNLESLIFLKCDNVKNEATKPLETAHFPKLKKLIFHVDHNPPLTLTSFIFNNNDTLQEISLGWPPIYDSQEDPKIIETIIQYCHNLIIFDAHLQIHQLKSLLISCNKLEKLIVHGREPLNANEFLIDIGQMIPENLRKLTVNAIWSFTPNTLKEFLDCCIAPLEDLGFPDCYAINDNHLIIFTEYAKEKGTLKNLNIKISQITREAFEVAKFSIENIVHCGSF</sequence>
<dbReference type="EMBL" id="CAJVPQ010003243">
    <property type="protein sequence ID" value="CAG8621991.1"/>
    <property type="molecule type" value="Genomic_DNA"/>
</dbReference>
<accession>A0A9N9D3X5</accession>
<dbReference type="SUPFAM" id="SSF52047">
    <property type="entry name" value="RNI-like"/>
    <property type="match status" value="1"/>
</dbReference>
<feature type="domain" description="F-box" evidence="1">
    <location>
        <begin position="3"/>
        <end position="47"/>
    </location>
</feature>
<dbReference type="AlphaFoldDB" id="A0A9N9D3X5"/>
<gene>
    <name evidence="2" type="ORF">FCALED_LOCUS9602</name>
</gene>
<keyword evidence="3" id="KW-1185">Reference proteome</keyword>
<evidence type="ECO:0000259" key="1">
    <source>
        <dbReference type="Pfam" id="PF12937"/>
    </source>
</evidence>
<dbReference type="Pfam" id="PF12937">
    <property type="entry name" value="F-box-like"/>
    <property type="match status" value="1"/>
</dbReference>
<reference evidence="2" key="1">
    <citation type="submission" date="2021-06" db="EMBL/GenBank/DDBJ databases">
        <authorList>
            <person name="Kallberg Y."/>
            <person name="Tangrot J."/>
            <person name="Rosling A."/>
        </authorList>
    </citation>
    <scope>NUCLEOTIDE SEQUENCE</scope>
    <source>
        <strain evidence="2">UK204</strain>
    </source>
</reference>
<protein>
    <submittedName>
        <fullName evidence="2">237_t:CDS:1</fullName>
    </submittedName>
</protein>
<evidence type="ECO:0000313" key="3">
    <source>
        <dbReference type="Proteomes" id="UP000789570"/>
    </source>
</evidence>
<dbReference type="InterPro" id="IPR032675">
    <property type="entry name" value="LRR_dom_sf"/>
</dbReference>
<dbReference type="InterPro" id="IPR001810">
    <property type="entry name" value="F-box_dom"/>
</dbReference>
<organism evidence="2 3">
    <name type="scientific">Funneliformis caledonium</name>
    <dbReference type="NCBI Taxonomy" id="1117310"/>
    <lineage>
        <taxon>Eukaryota</taxon>
        <taxon>Fungi</taxon>
        <taxon>Fungi incertae sedis</taxon>
        <taxon>Mucoromycota</taxon>
        <taxon>Glomeromycotina</taxon>
        <taxon>Glomeromycetes</taxon>
        <taxon>Glomerales</taxon>
        <taxon>Glomeraceae</taxon>
        <taxon>Funneliformis</taxon>
    </lineage>
</organism>
<dbReference type="Gene3D" id="3.80.10.10">
    <property type="entry name" value="Ribonuclease Inhibitor"/>
    <property type="match status" value="1"/>
</dbReference>
<name>A0A9N9D3X5_9GLOM</name>
<proteinExistence type="predicted"/>
<comment type="caution">
    <text evidence="2">The sequence shown here is derived from an EMBL/GenBank/DDBJ whole genome shotgun (WGS) entry which is preliminary data.</text>
</comment>
<evidence type="ECO:0000313" key="2">
    <source>
        <dbReference type="EMBL" id="CAG8621991.1"/>
    </source>
</evidence>
<dbReference type="Proteomes" id="UP000789570">
    <property type="component" value="Unassembled WGS sequence"/>
</dbReference>